<dbReference type="HOGENOM" id="CLU_577212_0_0_9"/>
<evidence type="ECO:0000313" key="1">
    <source>
        <dbReference type="EMBL" id="AJT51534.1"/>
    </source>
</evidence>
<sequence>MTQPILNQAPNYDANDEYTFTFTYLGAELTTKNELSIREDKTNSQPVYDKVQTSLDKNHILPSKTLKNGVAYLAKIRVILDNGFSEWSPEIKFTCYTTPKIIFDTIDQKEFVYTNDVLMSALYMQTENEPVKNYQFILYDQRHVTLQSYPVRVPNPDSPTRFSERVSDLEKGKLYYIGLRIITEHDIHFEQQQQFTAQYIAPSVSGILHPLLNEKEGQISVELFLKQLLGTSAKAYVPYSKDDSDDNYTYWKDDYVVIPKDNPLMFTKLAMAKASDWVAKIWCMNVQNGIMFDFSPQYGEGQHIKFVKHDDYITCEKKFGQIQYRTRSNVVNGLGLRPFYLYIKATEFRVEMHIEPDKTFTGDDLDSNKSQDELNHQQDVIAPLQNTINQIRQLQAQIQKRIDDDNNIAFNTFKSQVDFAIMEVLNRNIDHKKLLERTMESEEQLFNQLQATNHMTDDERKELEKYSKYMLSI</sequence>
<dbReference type="AlphaFoldDB" id="A0A0D4CN77"/>
<keyword evidence="2" id="KW-1185">Reference proteome</keyword>
<dbReference type="Proteomes" id="UP000003645">
    <property type="component" value="Plasmid pLM1"/>
</dbReference>
<dbReference type="RefSeq" id="WP_006501044.1">
    <property type="nucleotide sequence ID" value="NZ_CP011014.1"/>
</dbReference>
<dbReference type="KEGG" id="lmu:LBLM1_10875"/>
<proteinExistence type="predicted"/>
<gene>
    <name evidence="1" type="ORF">LBLM1_10875</name>
</gene>
<geneLocation type="plasmid" evidence="1 2">
    <name>pLM1</name>
</geneLocation>
<protein>
    <submittedName>
        <fullName evidence="1">Uncharacterized protein</fullName>
    </submittedName>
</protein>
<reference evidence="1 2" key="1">
    <citation type="journal article" date="2012" name="J. Bacteriol.">
        <title>Genome sequence of Lactobacillus mucosae LM1, isolated from piglet feces.</title>
        <authorList>
            <person name="Lee J.H."/>
            <person name="Valeriano V.D."/>
            <person name="Shin Y.R."/>
            <person name="Chae J.P."/>
            <person name="Kim G.B."/>
            <person name="Ham J.S."/>
            <person name="Chun J."/>
            <person name="Kang D.K."/>
        </authorList>
    </citation>
    <scope>NUCLEOTIDE SEQUENCE [LARGE SCALE GENOMIC DNA]</scope>
    <source>
        <strain evidence="1 2">LM1</strain>
        <plasmid evidence="1">pLM1</plasmid>
    </source>
</reference>
<organism evidence="1 2">
    <name type="scientific">Limosilactobacillus mucosae LM1</name>
    <dbReference type="NCBI Taxonomy" id="1130798"/>
    <lineage>
        <taxon>Bacteria</taxon>
        <taxon>Bacillati</taxon>
        <taxon>Bacillota</taxon>
        <taxon>Bacilli</taxon>
        <taxon>Lactobacillales</taxon>
        <taxon>Lactobacillaceae</taxon>
        <taxon>Limosilactobacillus</taxon>
    </lineage>
</organism>
<accession>A0A0D4CN77</accession>
<evidence type="ECO:0000313" key="2">
    <source>
        <dbReference type="Proteomes" id="UP000003645"/>
    </source>
</evidence>
<name>A0A0D4CN77_LIMMU</name>
<keyword evidence="1" id="KW-0614">Plasmid</keyword>
<dbReference type="EMBL" id="CP011014">
    <property type="protein sequence ID" value="AJT51534.1"/>
    <property type="molecule type" value="Genomic_DNA"/>
</dbReference>